<feature type="region of interest" description="Disordered" evidence="1">
    <location>
        <begin position="90"/>
        <end position="109"/>
    </location>
</feature>
<dbReference type="EMBL" id="JBBNAF010000012">
    <property type="protein sequence ID" value="KAK9093328.1"/>
    <property type="molecule type" value="Genomic_DNA"/>
</dbReference>
<protein>
    <submittedName>
        <fullName evidence="2">Uncharacterized protein</fullName>
    </submittedName>
</protein>
<sequence>MGPVYMARTKTTALAFETPLLLPLHLTHPQSHHPIPFDPSRLTSLKASAASATWLGTGDSIPLITFHFLAALHYITDDGVVDFGLEERSLTPSFDEGTSNDSGDDDAYN</sequence>
<organism evidence="2 3">
    <name type="scientific">Stephania yunnanensis</name>
    <dbReference type="NCBI Taxonomy" id="152371"/>
    <lineage>
        <taxon>Eukaryota</taxon>
        <taxon>Viridiplantae</taxon>
        <taxon>Streptophyta</taxon>
        <taxon>Embryophyta</taxon>
        <taxon>Tracheophyta</taxon>
        <taxon>Spermatophyta</taxon>
        <taxon>Magnoliopsida</taxon>
        <taxon>Ranunculales</taxon>
        <taxon>Menispermaceae</taxon>
        <taxon>Menispermoideae</taxon>
        <taxon>Cissampelideae</taxon>
        <taxon>Stephania</taxon>
    </lineage>
</organism>
<dbReference type="Proteomes" id="UP001420932">
    <property type="component" value="Unassembled WGS sequence"/>
</dbReference>
<comment type="caution">
    <text evidence="2">The sequence shown here is derived from an EMBL/GenBank/DDBJ whole genome shotgun (WGS) entry which is preliminary data.</text>
</comment>
<keyword evidence="3" id="KW-1185">Reference proteome</keyword>
<evidence type="ECO:0000313" key="2">
    <source>
        <dbReference type="EMBL" id="KAK9093328.1"/>
    </source>
</evidence>
<evidence type="ECO:0000313" key="3">
    <source>
        <dbReference type="Proteomes" id="UP001420932"/>
    </source>
</evidence>
<gene>
    <name evidence="2" type="ORF">Syun_028239</name>
</gene>
<evidence type="ECO:0000256" key="1">
    <source>
        <dbReference type="SAM" id="MobiDB-lite"/>
    </source>
</evidence>
<name>A0AAP0HLQ8_9MAGN</name>
<accession>A0AAP0HLQ8</accession>
<feature type="compositionally biased region" description="Polar residues" evidence="1">
    <location>
        <begin position="90"/>
        <end position="101"/>
    </location>
</feature>
<reference evidence="2 3" key="1">
    <citation type="submission" date="2024-01" db="EMBL/GenBank/DDBJ databases">
        <title>Genome assemblies of Stephania.</title>
        <authorList>
            <person name="Yang L."/>
        </authorList>
    </citation>
    <scope>NUCLEOTIDE SEQUENCE [LARGE SCALE GENOMIC DNA]</scope>
    <source>
        <strain evidence="2">YNDBR</strain>
        <tissue evidence="2">Leaf</tissue>
    </source>
</reference>
<proteinExistence type="predicted"/>
<dbReference type="AlphaFoldDB" id="A0AAP0HLQ8"/>